<dbReference type="AlphaFoldDB" id="A0A4Y7WLW7"/>
<reference evidence="2 3" key="1">
    <citation type="submission" date="2019-03" db="EMBL/GenBank/DDBJ databases">
        <authorList>
            <person name="Liu G."/>
        </authorList>
    </citation>
    <scope>NUCLEOTIDE SEQUENCE [LARGE SCALE GENOMIC DNA]</scope>
    <source>
        <strain evidence="2 3">DSM 19099</strain>
    </source>
</reference>
<comment type="caution">
    <text evidence="2">The sequence shown here is derived from an EMBL/GenBank/DDBJ whole genome shotgun (WGS) entry which is preliminary data.</text>
</comment>
<dbReference type="Gene3D" id="3.40.190.290">
    <property type="match status" value="1"/>
</dbReference>
<dbReference type="CDD" id="cd05466">
    <property type="entry name" value="PBP2_LTTR_substrate"/>
    <property type="match status" value="1"/>
</dbReference>
<evidence type="ECO:0000259" key="1">
    <source>
        <dbReference type="Pfam" id="PF03466"/>
    </source>
</evidence>
<dbReference type="SUPFAM" id="SSF53850">
    <property type="entry name" value="Periplasmic binding protein-like II"/>
    <property type="match status" value="1"/>
</dbReference>
<evidence type="ECO:0000313" key="2">
    <source>
        <dbReference type="EMBL" id="TES49492.1"/>
    </source>
</evidence>
<dbReference type="InterPro" id="IPR005119">
    <property type="entry name" value="LysR_subst-bd"/>
</dbReference>
<gene>
    <name evidence="2" type="ORF">E2L03_08465</name>
</gene>
<feature type="domain" description="LysR substrate-binding" evidence="1">
    <location>
        <begin position="7"/>
        <end position="77"/>
    </location>
</feature>
<dbReference type="EMBL" id="SNUX01000002">
    <property type="protein sequence ID" value="TES49492.1"/>
    <property type="molecule type" value="Genomic_DNA"/>
</dbReference>
<proteinExistence type="predicted"/>
<sequence>MIGKLSVMELGSVDAIIRFVALGLGMSLVTESAMKTQGNQKVQIIEVPEKFRKYCISFIYQHNRFRTDAFNHFTKELEIFFT</sequence>
<dbReference type="Pfam" id="PF03466">
    <property type="entry name" value="LysR_substrate"/>
    <property type="match status" value="1"/>
</dbReference>
<dbReference type="Proteomes" id="UP000298210">
    <property type="component" value="Unassembled WGS sequence"/>
</dbReference>
<evidence type="ECO:0000313" key="3">
    <source>
        <dbReference type="Proteomes" id="UP000298210"/>
    </source>
</evidence>
<protein>
    <recommendedName>
        <fullName evidence="1">LysR substrate-binding domain-containing protein</fullName>
    </recommendedName>
</protein>
<name>A0A4Y7WLW7_9BACI</name>
<organism evidence="2 3">
    <name type="scientific">Shouchella lehensis</name>
    <dbReference type="NCBI Taxonomy" id="300825"/>
    <lineage>
        <taxon>Bacteria</taxon>
        <taxon>Bacillati</taxon>
        <taxon>Bacillota</taxon>
        <taxon>Bacilli</taxon>
        <taxon>Bacillales</taxon>
        <taxon>Bacillaceae</taxon>
        <taxon>Shouchella</taxon>
    </lineage>
</organism>
<accession>A0A4Y7WLW7</accession>